<keyword evidence="1" id="KW-0732">Signal</keyword>
<accession>A0A9N9WLY5</accession>
<dbReference type="Proteomes" id="UP001153620">
    <property type="component" value="Chromosome 1"/>
</dbReference>
<keyword evidence="3" id="KW-1185">Reference proteome</keyword>
<name>A0A9N9WLY5_9DIPT</name>
<protein>
    <submittedName>
        <fullName evidence="2">Uncharacterized protein</fullName>
    </submittedName>
</protein>
<gene>
    <name evidence="2" type="ORF">CHIRRI_LOCUS921</name>
</gene>
<evidence type="ECO:0000256" key="1">
    <source>
        <dbReference type="SAM" id="SignalP"/>
    </source>
</evidence>
<reference evidence="2" key="1">
    <citation type="submission" date="2022-01" db="EMBL/GenBank/DDBJ databases">
        <authorList>
            <person name="King R."/>
        </authorList>
    </citation>
    <scope>NUCLEOTIDE SEQUENCE</scope>
</reference>
<evidence type="ECO:0000313" key="2">
    <source>
        <dbReference type="EMBL" id="CAG9797935.1"/>
    </source>
</evidence>
<sequence>MFKLFALACVLAIVKVDAGYVAAPIIAAPVATSYSSSHVVHHSAPVIKTVPVVHAAPLVHGPVVHKVVAAPVVHTVHSAPIIKTVHAAPYVHHAPLVHAPIVHKTFVPAHPVVIHH</sequence>
<dbReference type="AlphaFoldDB" id="A0A9N9WLY5"/>
<dbReference type="EMBL" id="OU895877">
    <property type="protein sequence ID" value="CAG9797935.1"/>
    <property type="molecule type" value="Genomic_DNA"/>
</dbReference>
<proteinExistence type="predicted"/>
<dbReference type="OrthoDB" id="6768756at2759"/>
<reference evidence="2" key="2">
    <citation type="submission" date="2022-10" db="EMBL/GenBank/DDBJ databases">
        <authorList>
            <consortium name="ENA_rothamsted_submissions"/>
            <consortium name="culmorum"/>
            <person name="King R."/>
        </authorList>
    </citation>
    <scope>NUCLEOTIDE SEQUENCE</scope>
</reference>
<feature type="signal peptide" evidence="1">
    <location>
        <begin position="1"/>
        <end position="18"/>
    </location>
</feature>
<feature type="chain" id="PRO_5040499203" evidence="1">
    <location>
        <begin position="19"/>
        <end position="116"/>
    </location>
</feature>
<evidence type="ECO:0000313" key="3">
    <source>
        <dbReference type="Proteomes" id="UP001153620"/>
    </source>
</evidence>
<organism evidence="2 3">
    <name type="scientific">Chironomus riparius</name>
    <dbReference type="NCBI Taxonomy" id="315576"/>
    <lineage>
        <taxon>Eukaryota</taxon>
        <taxon>Metazoa</taxon>
        <taxon>Ecdysozoa</taxon>
        <taxon>Arthropoda</taxon>
        <taxon>Hexapoda</taxon>
        <taxon>Insecta</taxon>
        <taxon>Pterygota</taxon>
        <taxon>Neoptera</taxon>
        <taxon>Endopterygota</taxon>
        <taxon>Diptera</taxon>
        <taxon>Nematocera</taxon>
        <taxon>Chironomoidea</taxon>
        <taxon>Chironomidae</taxon>
        <taxon>Chironominae</taxon>
        <taxon>Chironomus</taxon>
    </lineage>
</organism>